<evidence type="ECO:0000259" key="39">
    <source>
        <dbReference type="PROSITE" id="PS51436"/>
    </source>
</evidence>
<evidence type="ECO:0000256" key="15">
    <source>
        <dbReference type="ARBA" id="ARBA00022581"/>
    </source>
</evidence>
<dbReference type="GO" id="GO:0052170">
    <property type="term" value="P:symbiont-mediated suppression of host innate immune response"/>
    <property type="evidence" value="ECO:0007669"/>
    <property type="project" value="UniProtKB-KW"/>
</dbReference>
<keyword evidence="13" id="KW-0167">Capsid protein</keyword>
<dbReference type="Pfam" id="PF00863">
    <property type="entry name" value="Peptidase_C4"/>
    <property type="match status" value="1"/>
</dbReference>
<evidence type="ECO:0000256" key="22">
    <source>
        <dbReference type="ARBA" id="ARBA00022806"/>
    </source>
</evidence>
<evidence type="ECO:0000313" key="42">
    <source>
        <dbReference type="EMBL" id="ALX38286.1"/>
    </source>
</evidence>
<keyword evidence="17" id="KW-0645">Protease</keyword>
<feature type="transmembrane region" description="Helical" evidence="35">
    <location>
        <begin position="1071"/>
        <end position="1089"/>
    </location>
</feature>
<keyword evidence="10" id="KW-1139">Helical capsid protein</keyword>
<dbReference type="InterPro" id="IPR042308">
    <property type="entry name" value="HC_PRO_CPD_sf"/>
</dbReference>
<comment type="catalytic activity">
    <reaction evidence="2">
        <text>Hydrolyzes a Gly-|-Gly bond at its own C-terminus, commonly in the sequence -Tyr-Xaa-Val-Gly-|-Gly, in the processing of the potyviral polyprotein.</text>
        <dbReference type="EC" id="3.4.22.45"/>
    </reaction>
</comment>
<dbReference type="PROSITE" id="PS50507">
    <property type="entry name" value="RDRP_SSRNA_POS"/>
    <property type="match status" value="1"/>
</dbReference>
<keyword evidence="35" id="KW-0812">Transmembrane</keyword>
<evidence type="ECO:0000256" key="7">
    <source>
        <dbReference type="ARBA" id="ARBA00022463"/>
    </source>
</evidence>
<dbReference type="InterPro" id="IPR002540">
    <property type="entry name" value="Pept_S30_P1_potyvir"/>
</dbReference>
<sequence>MASMLVVAPAMFSFENMQFGSIPANYFKVADVETMVPAPTTLPVMQITTEVVVPTLRVAPTFRAHHKAVVSYGATLVSSYDEQTNSCFAALDAKAAAYVPQAHYTRAELKRTMRVSNREISEFLHKQRVTKLKEEKIHAFDGIGYVYISGRTFDKNGNMQPSAHSIGGGPLPSLLKGERFATPGTALKVRSPYERAQKQGLGLRSPFYRRTPRMQRREIVDNSCVRGNVRMITDKTLEIAKENNLPIEFIGKRHHTLRAKYVRVRDQVVAKVSLPHEKGVFLEQELSYPKYINELNILYKHSRCRKLTTIDLTPGSSGFCFDKNHPITKECTTYPFMVVRGRRFGELVNALSVENWIGEIHHYTSNVEMQFMQGWPRYQQLMKPKESKHTCAFDFNNQQCGEYAAAICQSTFPLRQIACKQCRNELGQMSKDEFKEYLDRHLDFCKQFNIEELQGGDLVTLCEFLRQATTSVTNFKTCAEISRLVQGYTSTHMLQIQDINKALLKGSLVTQAELDQACKQLLEMTQWWKKHMNLTGEDALRTFRNKRASKALINPTLMCDNQLDKNGNFVWGERGYHSKRFFTNFFEKVDPSNGYGEYIFRKGPNGVRELAIGSLIVPLNIERARIALKGKSIEKKSLTQACTSRQDGNFVYACCCVTHEDGTPLYSELKSPTKRHLVVGTSGEPKFIDLPTADTEPMYIAREGYCYLNIFLAMLVNVNEGDAKEFTKMVRDVLIPLLGTWPKLTDLATAVYILTVFHPETRSAELPRILVDHEHQTMHVIDSFGSLSTGYHVLKTGTVSQLIHFGADDLVGEMKDYRVGGEKAMSTEMALIKSIFKPRAMLRILNEEPYLVLMGIISPAILVHMYRLQHLEKGIEIWIQRDQSIAKIFIILEQLTKKVAVSELLTQQLDIINGHVEQLQEVLGECPQDFHSHKEAKGMLDTFVERMSANKELVSNGYFDMNYQLYVEREKMFVQGLQQAWRELKLLEKFSLILQSKKFSPATASTSTQKAKGGKEESSRSLVSVYFTTGVSNLKSLKQSGWTKLEQLWFSCIRTLMGFVCRALRSCYRDFFYVFNLCLIFCVFVQMIGTVKSIMESIKADKALVCAAQMDKHERTLIHMYDIYKESSQETPLFEEFRKHVEMVRPDLVDVLSYMSANEEVVTTQAKTAAQLQLEKVVAFFAILTMCFDTERSDAVFKVLNKLRAVFLTLGEGVRVQSLDEILSMEGDKGLTVDFDLDVPESSTSTVLDVRFDSWWQSQLQRNFVVPHYRTSGTFMEFTRESAARLTNEIILSSASEFLIRGAVGSGKSTGLPHHLSKKGGVLLLEPTRPLAENVSTQLAKDPFYQNVTLRMRGLSKFGSSNISVMTTGYAFHYYANNPHQLTNFDFVIIDECHVHDANAIAFNCLLKNYSFSGKLLKVSATPPGRECEFATQHAVHLKTEDALSFQAFVQAQGTHANADVVQYGHNILVYVASYNEVDMLAKLLVDKHYRVTKVDGRSMQLGKVEITTQGTSAKPHFIVATNIIENGITIDIDCVVDFGIKVVATLDSDNRCMRYSKCAVTYGERIQRLGRVGRCKPGYALRIGHTEKGIEEVPESIATEAAFLCFAYSLPVTTNSVSTNILSRCTVKQAKNALNFELTPFFTVHFIRHDGSMHPEVHRLLKPYKLKESEMNLNKLAIPHQYTSQWITSAEYERLGVHIQCPPDTRAPFHANGIPDKLIEALWGVVCEFKNDAGFGTITSACAAKISYTLSTEPGAIPRTLAFIEHLLTEEMIKRNHFDTLGSAVTGYSFSLAGIANSFRKRYLRDYSAQNIATLQQAKAQLLEFDSRHIDYKNIQDLSDIGILNTVHLQSKEEVSKFLKLEGKWDGKSFMNDLLVGSITIFGGGWMLWEFFIKSWTESVTTQGKKRRTQKLHFRDAYDRKMGRMIVADDNTMEQTFGEAYTKRGKVKGSRHTKGMGRKTRNFVHIYGVEPDEYSFIRFVDPITGHTMDESPRVDIRIVQDEMQEIRTKMLENDEIDSQQFYRNPGISAYLVATNAEKALKIDLTPHMPTLLQRNTNAIAGFPEYEGELRQTGAPLVIDRASVPAANQVNLESKSVYKGLRDYNNIATIICRLENTSDGHNETMYGVGYGSYILTNGHLFRRNNGSLTIKTWHGDFKIANSTQIFVHFVAGKDLILLKMPKDFPPFCKMSIFRAPIREERVCMVGTNFQEKSLRATMSEASITLPEGRGSFWVHWISTKDGDCGLPMVATSDGYITGIHGLASNQTEKNFFVPFTDALEKDLLINADELEWNKHWLWQPSKIAWGSLNLVANQPGPEFKVSKLITDLFLNGVQTQSKVEKWVYTALEGNLRACGEAESALITKHTVKGRCRFFSEYLATHAKAENFFRPLMGAYAPSKLNKDAFKRDFFKYNKPVELDKVQIGVFQQALKSVINLLEEKGFKECVYVTDTEEIFDSLNLKSAVGAQYRGKKGEYIENLDSLARDELLRQSCERLFLGKKGIWNGSLKAELRPMEKIRANKTRTFTAAPIDTLLGAKVCVDDFNNQFYSLNMECPWTVGMTKFYGGWDKLMRKLPENWVHCHADGSQFDSSLTPLLLNAVLTLRMHFMEEWFVGQEMLKNLYAEIVYTPILTPDGTICKKFRGNNSGQPSTVVDNTLMVVISVYYACHKLGWSALDVQNQLVFFANGDDIILSLPEEHVHVLDTFQSSFEELGLNYDFSERTRDRSDLWFMSHQGKLIDGMYIPKLEEERVVSILEWDRSKEILHRTEAICAAMIEAWGHPELLREIRLFYLWLLQKSEFRELAAMGKTPYIAETALQKLYTDVNATDLELQRYVEVLTYNEDDGCGEDVILQADDVVETAEQKAAREALKKEAEDKRIKEEKEKKEKEERERLAANQTVDAGGQNANKNKTVVTGGQTSNQSLTVPGQRDLDVNVGTKGRQVPRLQKMSSNMKLPMVRGQRILDLAHLIEYQPQQADLFNTRASQTQFNNWYDAIKNEYGVDDSQMQRIMNGFMVWCLENGTSPNVNGVWVMMDGDEQVEFPLKPMVENAKPTLRQIMHHFSDAAEAYIELRNAAAPYMPRYGLIRNLRDRGLARFAFDFYEVTSKTPDRAREAVAQMKAAALNNVSTRMFGLDGNIATATENTERHTAKDVSPSMHSLLGISALQ</sequence>
<comment type="function">
    <text evidence="28">Involved in aphid transmission, cell-to-cell and systemis movement, encapsidation of the viral RNA and in the regulation of viral RNA amplification.</text>
</comment>
<dbReference type="InterPro" id="IPR001650">
    <property type="entry name" value="Helicase_C-like"/>
</dbReference>
<evidence type="ECO:0000256" key="12">
    <source>
        <dbReference type="ARBA" id="ARBA00022553"/>
    </source>
</evidence>
<evidence type="ECO:0000256" key="33">
    <source>
        <dbReference type="RuleBase" id="RU003351"/>
    </source>
</evidence>
<evidence type="ECO:0000256" key="32">
    <source>
        <dbReference type="PROSITE-ProRule" id="PRU01080"/>
    </source>
</evidence>
<dbReference type="Gene3D" id="2.40.10.10">
    <property type="entry name" value="Trypsin-like serine proteases"/>
    <property type="match status" value="2"/>
</dbReference>
<evidence type="ECO:0000256" key="18">
    <source>
        <dbReference type="ARBA" id="ARBA00022679"/>
    </source>
</evidence>
<dbReference type="SUPFAM" id="SSF50494">
    <property type="entry name" value="Trypsin-like serine proteases"/>
    <property type="match status" value="1"/>
</dbReference>
<dbReference type="InterPro" id="IPR011545">
    <property type="entry name" value="DEAD/DEAH_box_helicase_dom"/>
</dbReference>
<comment type="subcellular location">
    <subcellularLocation>
        <location evidence="30">Host cytoplasmic vesicle</location>
    </subcellularLocation>
    <subcellularLocation>
        <location evidence="3">Host nucleus</location>
    </subcellularLocation>
    <subcellularLocation>
        <location evidence="4">Virion</location>
    </subcellularLocation>
</comment>
<evidence type="ECO:0000256" key="34">
    <source>
        <dbReference type="SAM" id="MobiDB-lite"/>
    </source>
</evidence>
<evidence type="ECO:0000259" key="36">
    <source>
        <dbReference type="PROSITE" id="PS50507"/>
    </source>
</evidence>
<feature type="domain" description="Peptidase S30" evidence="41">
    <location>
        <begin position="223"/>
        <end position="363"/>
    </location>
</feature>
<evidence type="ECO:0000256" key="23">
    <source>
        <dbReference type="ARBA" id="ARBA00022807"/>
    </source>
</evidence>
<dbReference type="Gene3D" id="3.90.70.150">
    <property type="entry name" value="Helper component proteinase"/>
    <property type="match status" value="1"/>
</dbReference>
<dbReference type="GO" id="GO:0016818">
    <property type="term" value="F:hydrolase activity, acting on acid anhydrides, in phosphorus-containing anhydrides"/>
    <property type="evidence" value="ECO:0007669"/>
    <property type="project" value="InterPro"/>
</dbReference>
<evidence type="ECO:0000256" key="25">
    <source>
        <dbReference type="ARBA" id="ARBA00022844"/>
    </source>
</evidence>
<dbReference type="PRINTS" id="PR00966">
    <property type="entry name" value="NIAPOTYPTASE"/>
</dbReference>
<dbReference type="Pfam" id="PF00680">
    <property type="entry name" value="RdRP_1"/>
    <property type="match status" value="1"/>
</dbReference>
<dbReference type="CDD" id="cd23175">
    <property type="entry name" value="ps-ssRNAv_Potyviridae_RdRp"/>
    <property type="match status" value="1"/>
</dbReference>
<feature type="domain" description="Peptidase C4" evidence="39">
    <location>
        <begin position="2094"/>
        <end position="2312"/>
    </location>
</feature>
<dbReference type="Pfam" id="PF08440">
    <property type="entry name" value="Poty_PP"/>
    <property type="match status" value="1"/>
</dbReference>
<keyword evidence="19" id="KW-0548">Nucleotidyltransferase</keyword>
<feature type="domain" description="RdRp catalytic" evidence="36">
    <location>
        <begin position="2578"/>
        <end position="2702"/>
    </location>
</feature>
<keyword evidence="12" id="KW-0597">Phosphoprotein</keyword>
<keyword evidence="18" id="KW-0808">Transferase</keyword>
<keyword evidence="25" id="KW-0946">Virion</keyword>
<dbReference type="GO" id="GO:0005198">
    <property type="term" value="F:structural molecule activity"/>
    <property type="evidence" value="ECO:0007669"/>
    <property type="project" value="InterPro"/>
</dbReference>
<reference evidence="42" key="1">
    <citation type="journal article" date="2016" name="Arch. Virol.">
        <title>Complete genome sequence of a novel zantedeschia mild mosaic virus isolate: the first report from Australia and from Alocasia sp.</title>
        <authorList>
            <person name="Kidanemariam D.B."/>
            <person name="Abraham A.D."/>
            <person name="Sukal A.C."/>
            <person name="Holton T.A."/>
            <person name="Dale J.L."/>
            <person name="James A.P."/>
            <person name="Harding R.M."/>
        </authorList>
    </citation>
    <scope>NUCLEOTIDE SEQUENCE</scope>
    <source>
        <strain evidence="42">Australia</strain>
    </source>
</reference>
<keyword evidence="15" id="KW-0945">Host-virus interaction</keyword>
<feature type="region of interest" description="Disordered" evidence="34">
    <location>
        <begin position="2869"/>
        <end position="2935"/>
    </location>
</feature>
<dbReference type="InterPro" id="IPR001730">
    <property type="entry name" value="Potyv_NIa-pro_dom"/>
</dbReference>
<dbReference type="InterPro" id="IPR043504">
    <property type="entry name" value="Peptidase_S1_PA_chymotrypsin"/>
</dbReference>
<dbReference type="InterPro" id="IPR001205">
    <property type="entry name" value="RNA-dir_pol_C"/>
</dbReference>
<feature type="domain" description="Peptidase C6" evidence="40">
    <location>
        <begin position="698"/>
        <end position="820"/>
    </location>
</feature>
<keyword evidence="27" id="KW-0899">Viral immunoevasion</keyword>
<evidence type="ECO:0000256" key="1">
    <source>
        <dbReference type="ARBA" id="ARBA00000785"/>
    </source>
</evidence>
<dbReference type="SMART" id="SM00490">
    <property type="entry name" value="HELICc"/>
    <property type="match status" value="1"/>
</dbReference>
<feature type="domain" description="Helicase C-terminal" evidence="38">
    <location>
        <begin position="1460"/>
        <end position="1619"/>
    </location>
</feature>
<evidence type="ECO:0000256" key="31">
    <source>
        <dbReference type="ARBA" id="ARBA00045403"/>
    </source>
</evidence>
<comment type="function">
    <text evidence="31">Mediates the cap-independent, EIF4E-dependent translation of viral genomic RNAs. Binds to the cap-binding site of host EIF4E and thus interferes with the host EIF4E-dependent mRNA export and translation. VPg-RNA directly binds EIF4E and is a template for transcription. Also forms trimeric complexes with EIF4E-EIF4G, which are templates for translation.</text>
</comment>
<comment type="catalytic activity">
    <reaction evidence="1">
        <text>Hydrolyzes glutaminyl bonds, and activity is further restricted by preferences for the amino acids in P6 - P1' that vary with the species of potyvirus, e.g. Glu-Xaa-Xaa-Tyr-Xaa-Gln-|-(Ser or Gly) for the enzyme from tobacco etch virus. The natural substrate is the viral polyprotein, but other proteins and oligopeptides containing the appropriate consensus sequence are also cleaved.</text>
        <dbReference type="EC" id="3.4.22.44"/>
    </reaction>
</comment>
<keyword evidence="11" id="KW-0191">Covalent protein-RNA linkage</keyword>
<dbReference type="InterPro" id="IPR039560">
    <property type="entry name" value="Potyvirid-P3"/>
</dbReference>
<keyword evidence="35" id="KW-1133">Transmembrane helix</keyword>
<keyword evidence="16" id="KW-1090">Inhibition of host innate immune response by virus</keyword>
<feature type="transmembrane region" description="Helical" evidence="35">
    <location>
        <begin position="850"/>
        <end position="868"/>
    </location>
</feature>
<dbReference type="GO" id="GO:0006508">
    <property type="term" value="P:proteolysis"/>
    <property type="evidence" value="ECO:0007669"/>
    <property type="project" value="UniProtKB-KW"/>
</dbReference>
<dbReference type="InterPro" id="IPR014001">
    <property type="entry name" value="Helicase_ATP-bd"/>
</dbReference>
<evidence type="ECO:0000259" key="40">
    <source>
        <dbReference type="PROSITE" id="PS51744"/>
    </source>
</evidence>
<keyword evidence="24" id="KW-0067">ATP-binding</keyword>
<evidence type="ECO:0000256" key="5">
    <source>
        <dbReference type="ARBA" id="ARBA00006064"/>
    </source>
</evidence>
<dbReference type="PROSITE" id="PS51436">
    <property type="entry name" value="POTYVIRUS_NIA_PRO"/>
    <property type="match status" value="1"/>
</dbReference>
<dbReference type="EMBL" id="KT729506">
    <property type="protein sequence ID" value="ALX38286.1"/>
    <property type="molecule type" value="Genomic_RNA"/>
</dbReference>
<dbReference type="Pfam" id="PF00767">
    <property type="entry name" value="Poty_coat"/>
    <property type="match status" value="1"/>
</dbReference>
<keyword evidence="22" id="KW-0347">Helicase</keyword>
<dbReference type="GO" id="GO:0004386">
    <property type="term" value="F:helicase activity"/>
    <property type="evidence" value="ECO:0007669"/>
    <property type="project" value="UniProtKB-KW"/>
</dbReference>
<dbReference type="InterPro" id="IPR043128">
    <property type="entry name" value="Rev_trsase/Diguanyl_cyclase"/>
</dbReference>
<dbReference type="InterPro" id="IPR043502">
    <property type="entry name" value="DNA/RNA_pol_sf"/>
</dbReference>
<evidence type="ECO:0000256" key="28">
    <source>
        <dbReference type="ARBA" id="ARBA00029405"/>
    </source>
</evidence>
<dbReference type="GO" id="GO:0019029">
    <property type="term" value="C:helical viral capsid"/>
    <property type="evidence" value="ECO:0007669"/>
    <property type="project" value="UniProtKB-KW"/>
</dbReference>
<evidence type="ECO:0000256" key="2">
    <source>
        <dbReference type="ARBA" id="ARBA00001848"/>
    </source>
</evidence>
<evidence type="ECO:0000256" key="14">
    <source>
        <dbReference type="ARBA" id="ARBA00022562"/>
    </source>
</evidence>
<dbReference type="SMART" id="SM00487">
    <property type="entry name" value="DEXDc"/>
    <property type="match status" value="1"/>
</dbReference>
<evidence type="ECO:0000256" key="4">
    <source>
        <dbReference type="ARBA" id="ARBA00004328"/>
    </source>
</evidence>
<dbReference type="PROSITE" id="PS51744">
    <property type="entry name" value="HC_PRO_CPD"/>
    <property type="match status" value="1"/>
</dbReference>
<dbReference type="Pfam" id="PF01577">
    <property type="entry name" value="Peptidase_S30"/>
    <property type="match status" value="1"/>
</dbReference>
<organism evidence="42">
    <name type="scientific">Zantedeschia mild mosaic virus</name>
    <dbReference type="NCBI Taxonomy" id="270478"/>
    <lineage>
        <taxon>Viruses</taxon>
        <taxon>Riboviria</taxon>
        <taxon>Orthornavirae</taxon>
        <taxon>Pisuviricota</taxon>
        <taxon>Stelpaviricetes</taxon>
        <taxon>Patatavirales</taxon>
        <taxon>Potyviridae</taxon>
        <taxon>Potyvirus</taxon>
        <taxon>Potyvirus zantedeschiatenuis</taxon>
    </lineage>
</organism>
<comment type="similarity">
    <text evidence="5 33">Belongs to the potyviridae genome polyprotein family.</text>
</comment>
<dbReference type="Pfam" id="PF00271">
    <property type="entry name" value="Helicase_C"/>
    <property type="match status" value="1"/>
</dbReference>
<evidence type="ECO:0000256" key="29">
    <source>
        <dbReference type="ARBA" id="ARBA00029422"/>
    </source>
</evidence>
<dbReference type="GO" id="GO:0003723">
    <property type="term" value="F:RNA binding"/>
    <property type="evidence" value="ECO:0007669"/>
    <property type="project" value="InterPro"/>
</dbReference>
<dbReference type="GO" id="GO:0042025">
    <property type="term" value="C:host cell nucleus"/>
    <property type="evidence" value="ECO:0007669"/>
    <property type="project" value="UniProtKB-SubCell"/>
</dbReference>
<evidence type="ECO:0000259" key="41">
    <source>
        <dbReference type="PROSITE" id="PS51871"/>
    </source>
</evidence>
<dbReference type="InterPro" id="IPR013648">
    <property type="entry name" value="PP_Potyviridae"/>
</dbReference>
<dbReference type="GO" id="GO:0039694">
    <property type="term" value="P:viral RNA genome replication"/>
    <property type="evidence" value="ECO:0007669"/>
    <property type="project" value="InterPro"/>
</dbReference>
<dbReference type="Pfam" id="PF13608">
    <property type="entry name" value="Potyvirid-P3"/>
    <property type="match status" value="1"/>
</dbReference>
<dbReference type="PANTHER" id="PTHR43519:SF1">
    <property type="entry name" value="ATP-DEPENDENT RNA HELICASE HRPB"/>
    <property type="match status" value="1"/>
</dbReference>
<keyword evidence="14" id="KW-1048">Host nucleus</keyword>
<dbReference type="Pfam" id="PF00270">
    <property type="entry name" value="DEAD"/>
    <property type="match status" value="1"/>
</dbReference>
<proteinExistence type="inferred from homology"/>
<feature type="compositionally biased region" description="Basic and acidic residues" evidence="34">
    <location>
        <begin position="2869"/>
        <end position="2894"/>
    </location>
</feature>
<keyword evidence="20" id="KW-0547">Nucleotide-binding</keyword>
<evidence type="ECO:0000256" key="26">
    <source>
        <dbReference type="ARBA" id="ARBA00022953"/>
    </source>
</evidence>
<dbReference type="Pfam" id="PF00851">
    <property type="entry name" value="Peptidase_C6"/>
    <property type="match status" value="1"/>
</dbReference>
<protein>
    <recommendedName>
        <fullName evidence="6">Genome polyprotein</fullName>
    </recommendedName>
</protein>
<feature type="compositionally biased region" description="Polar residues" evidence="34">
    <location>
        <begin position="2896"/>
        <end position="2926"/>
    </location>
</feature>
<evidence type="ECO:0000256" key="10">
    <source>
        <dbReference type="ARBA" id="ARBA00022497"/>
    </source>
</evidence>
<evidence type="ECO:0000256" key="11">
    <source>
        <dbReference type="ARBA" id="ARBA00022520"/>
    </source>
</evidence>
<evidence type="ECO:0000256" key="13">
    <source>
        <dbReference type="ARBA" id="ARBA00022561"/>
    </source>
</evidence>
<evidence type="ECO:0000256" key="27">
    <source>
        <dbReference type="ARBA" id="ARBA00023280"/>
    </source>
</evidence>
<keyword evidence="23" id="KW-0788">Thiol protease</keyword>
<evidence type="ECO:0000256" key="8">
    <source>
        <dbReference type="ARBA" id="ARBA00022484"/>
    </source>
</evidence>
<dbReference type="PANTHER" id="PTHR43519">
    <property type="entry name" value="ATP-DEPENDENT RNA HELICASE HRPB"/>
    <property type="match status" value="1"/>
</dbReference>
<dbReference type="GO" id="GO:0006351">
    <property type="term" value="P:DNA-templated transcription"/>
    <property type="evidence" value="ECO:0007669"/>
    <property type="project" value="InterPro"/>
</dbReference>
<evidence type="ECO:0000256" key="19">
    <source>
        <dbReference type="ARBA" id="ARBA00022695"/>
    </source>
</evidence>
<dbReference type="InterPro" id="IPR009003">
    <property type="entry name" value="Peptidase_S1_PA"/>
</dbReference>
<evidence type="ECO:0000256" key="16">
    <source>
        <dbReference type="ARBA" id="ARBA00022632"/>
    </source>
</evidence>
<keyword evidence="9" id="KW-1036">Host cytoplasmic vesicle</keyword>
<dbReference type="GO" id="GO:0005524">
    <property type="term" value="F:ATP binding"/>
    <property type="evidence" value="ECO:0007669"/>
    <property type="project" value="UniProtKB-KW"/>
</dbReference>
<dbReference type="GO" id="GO:0003968">
    <property type="term" value="F:RNA-directed RNA polymerase activity"/>
    <property type="evidence" value="ECO:0007669"/>
    <property type="project" value="UniProtKB-KW"/>
</dbReference>
<evidence type="ECO:0000256" key="17">
    <source>
        <dbReference type="ARBA" id="ARBA00022670"/>
    </source>
</evidence>
<evidence type="ECO:0000256" key="21">
    <source>
        <dbReference type="ARBA" id="ARBA00022801"/>
    </source>
</evidence>
<keyword evidence="7" id="KW-0941">Suppressor of RNA silencing</keyword>
<dbReference type="InterPro" id="IPR007094">
    <property type="entry name" value="RNA-dir_pol_PSvirus"/>
</dbReference>
<accession>A0A0U4DJS8</accession>
<feature type="domain" description="Helicase ATP-binding" evidence="37">
    <location>
        <begin position="1289"/>
        <end position="1441"/>
    </location>
</feature>
<evidence type="ECO:0000256" key="35">
    <source>
        <dbReference type="SAM" id="Phobius"/>
    </source>
</evidence>
<comment type="function">
    <text evidence="29">Has helicase activity. It may be involved in replication.</text>
</comment>
<dbReference type="InterPro" id="IPR001456">
    <property type="entry name" value="HC-pro"/>
</dbReference>
<dbReference type="InterPro" id="IPR031159">
    <property type="entry name" value="HC_PRO_CPD_dom"/>
</dbReference>
<evidence type="ECO:0000256" key="6">
    <source>
        <dbReference type="ARBA" id="ARBA00020107"/>
    </source>
</evidence>
<evidence type="ECO:0000256" key="3">
    <source>
        <dbReference type="ARBA" id="ARBA00004147"/>
    </source>
</evidence>
<dbReference type="Gene3D" id="3.30.70.270">
    <property type="match status" value="1"/>
</dbReference>
<keyword evidence="21" id="KW-0378">Hydrolase</keyword>
<dbReference type="GO" id="GO:0044161">
    <property type="term" value="C:host cell cytoplasmic vesicle"/>
    <property type="evidence" value="ECO:0007669"/>
    <property type="project" value="UniProtKB-SubCell"/>
</dbReference>
<feature type="active site" description="For helper component proteinase activity" evidence="32">
    <location>
        <position position="706"/>
    </location>
</feature>
<dbReference type="PROSITE" id="PS51194">
    <property type="entry name" value="HELICASE_CTER"/>
    <property type="match status" value="1"/>
</dbReference>
<evidence type="ECO:0000256" key="30">
    <source>
        <dbReference type="ARBA" id="ARBA00034108"/>
    </source>
</evidence>
<dbReference type="SUPFAM" id="SSF56672">
    <property type="entry name" value="DNA/RNA polymerases"/>
    <property type="match status" value="1"/>
</dbReference>
<dbReference type="PROSITE" id="PS51871">
    <property type="entry name" value="PV_P1_PRO"/>
    <property type="match status" value="1"/>
</dbReference>
<evidence type="ECO:0000259" key="37">
    <source>
        <dbReference type="PROSITE" id="PS51192"/>
    </source>
</evidence>
<keyword evidence="8" id="KW-0696">RNA-directed RNA polymerase</keyword>
<dbReference type="InterPro" id="IPR027417">
    <property type="entry name" value="P-loop_NTPase"/>
</dbReference>
<evidence type="ECO:0000256" key="24">
    <source>
        <dbReference type="ARBA" id="ARBA00022840"/>
    </source>
</evidence>
<dbReference type="PROSITE" id="PS51192">
    <property type="entry name" value="HELICASE_ATP_BIND_1"/>
    <property type="match status" value="1"/>
</dbReference>
<feature type="active site" description="For helper component proteinase activity" evidence="32">
    <location>
        <position position="779"/>
    </location>
</feature>
<dbReference type="Gene3D" id="3.40.50.300">
    <property type="entry name" value="P-loop containing nucleotide triphosphate hydrolases"/>
    <property type="match status" value="2"/>
</dbReference>
<name>A0A0U4DJS8_9POTV</name>
<evidence type="ECO:0000256" key="20">
    <source>
        <dbReference type="ARBA" id="ARBA00022741"/>
    </source>
</evidence>
<dbReference type="SUPFAM" id="SSF52540">
    <property type="entry name" value="P-loop containing nucleoside triphosphate hydrolases"/>
    <property type="match status" value="2"/>
</dbReference>
<evidence type="ECO:0000259" key="38">
    <source>
        <dbReference type="PROSITE" id="PS51194"/>
    </source>
</evidence>
<dbReference type="InterPro" id="IPR001592">
    <property type="entry name" value="Poty_coat"/>
</dbReference>
<keyword evidence="35" id="KW-0472">Membrane</keyword>
<keyword evidence="26" id="KW-0693">Viral RNA replication</keyword>
<dbReference type="GO" id="GO:0004197">
    <property type="term" value="F:cysteine-type endopeptidase activity"/>
    <property type="evidence" value="ECO:0007669"/>
    <property type="project" value="InterPro"/>
</dbReference>
<evidence type="ECO:0000256" key="9">
    <source>
        <dbReference type="ARBA" id="ARBA00022488"/>
    </source>
</evidence>